<dbReference type="EMBL" id="JBANRG010000051">
    <property type="protein sequence ID" value="KAK7444323.1"/>
    <property type="molecule type" value="Genomic_DNA"/>
</dbReference>
<feature type="compositionally biased region" description="Acidic residues" evidence="1">
    <location>
        <begin position="155"/>
        <end position="165"/>
    </location>
</feature>
<dbReference type="Proteomes" id="UP001498398">
    <property type="component" value="Unassembled WGS sequence"/>
</dbReference>
<gene>
    <name evidence="3" type="ORF">VKT23_015335</name>
</gene>
<organism evidence="3 4">
    <name type="scientific">Marasmiellus scandens</name>
    <dbReference type="NCBI Taxonomy" id="2682957"/>
    <lineage>
        <taxon>Eukaryota</taxon>
        <taxon>Fungi</taxon>
        <taxon>Dikarya</taxon>
        <taxon>Basidiomycota</taxon>
        <taxon>Agaricomycotina</taxon>
        <taxon>Agaricomycetes</taxon>
        <taxon>Agaricomycetidae</taxon>
        <taxon>Agaricales</taxon>
        <taxon>Marasmiineae</taxon>
        <taxon>Omphalotaceae</taxon>
        <taxon>Marasmiellus</taxon>
    </lineage>
</organism>
<evidence type="ECO:0000259" key="2">
    <source>
        <dbReference type="Pfam" id="PF20231"/>
    </source>
</evidence>
<sequence length="691" mass="77768">MSEASSYAIRVQNVAQSFSDNELTLLIYIQQLFILRVVSPVVARAQHDLVSSAEAICTALFGNSECHLSILSWSLYSIRDVLCAEVMNLTLPKTELNFNAANASLDFLEGSFMKHAASIMSSKAPNLWWMIQALLDSRKPGDLETEKSSGKDDLTPLDDDVELGEIGETNNDSDPAAKGQKDSGRKQALIVIKAIVVISILTHSTNQRCNYLQAILGIFFHSCSVPEKVIETLSHAGVCIALTTIHHAITSLSAKCTENLKRTVRTLCTMFAYDNFDIKFKVHHPTLENPSTFVSATSATAIPIYGVTDVNKDVLKWSRAYWDQSPLNPSPNAHPVIFSKDQQVLLRELIGKDTAKLPGQLLTQQQCRWAWHVRRILVMDCASFKNYQSDLGQPEIILEIPLHRTEQIPCRAMKYKESTNDGNIQVLDDLHRQGGIGEPGEKGFVAGYDVDMSEWVILVHGDLLTKERIDAVRSTRSIEDTAKARFQHIIFIPGLFHYKMACADAFWRTWVKPQECRNDASSFMEHIGILRPDDTKKFGSSPGFQMVHDAIHYDLTASMLDCWRTEAKGSLEAFAAHQPSWNDLVKMSESIIQKFVAKTADLAGERDKDSSQRDKRFENQTLRNRDELLYVDMSYAMNRGDIGCVKASMVPWIHIFKATGKHKYATHTLHFLKDLKDRFPSELRLVFIQIA</sequence>
<feature type="domain" description="DUF6589" evidence="2">
    <location>
        <begin position="367"/>
        <end position="688"/>
    </location>
</feature>
<dbReference type="Pfam" id="PF20231">
    <property type="entry name" value="DUF6589"/>
    <property type="match status" value="1"/>
</dbReference>
<evidence type="ECO:0000256" key="1">
    <source>
        <dbReference type="SAM" id="MobiDB-lite"/>
    </source>
</evidence>
<reference evidence="3 4" key="1">
    <citation type="submission" date="2024-01" db="EMBL/GenBank/DDBJ databases">
        <title>A draft genome for the cacao thread blight pathogen Marasmiellus scandens.</title>
        <authorList>
            <person name="Baruah I.K."/>
            <person name="Leung J."/>
            <person name="Bukari Y."/>
            <person name="Amoako-Attah I."/>
            <person name="Meinhardt L.W."/>
            <person name="Bailey B.A."/>
            <person name="Cohen S.P."/>
        </authorList>
    </citation>
    <scope>NUCLEOTIDE SEQUENCE [LARGE SCALE GENOMIC DNA]</scope>
    <source>
        <strain evidence="3 4">GH-19</strain>
    </source>
</reference>
<keyword evidence="4" id="KW-1185">Reference proteome</keyword>
<dbReference type="InterPro" id="IPR046496">
    <property type="entry name" value="DUF6589"/>
</dbReference>
<evidence type="ECO:0000313" key="3">
    <source>
        <dbReference type="EMBL" id="KAK7444323.1"/>
    </source>
</evidence>
<evidence type="ECO:0000313" key="4">
    <source>
        <dbReference type="Proteomes" id="UP001498398"/>
    </source>
</evidence>
<proteinExistence type="predicted"/>
<protein>
    <recommendedName>
        <fullName evidence="2">DUF6589 domain-containing protein</fullName>
    </recommendedName>
</protein>
<name>A0ABR1J0L0_9AGAR</name>
<accession>A0ABR1J0L0</accession>
<feature type="compositionally biased region" description="Basic and acidic residues" evidence="1">
    <location>
        <begin position="141"/>
        <end position="154"/>
    </location>
</feature>
<comment type="caution">
    <text evidence="3">The sequence shown here is derived from an EMBL/GenBank/DDBJ whole genome shotgun (WGS) entry which is preliminary data.</text>
</comment>
<feature type="region of interest" description="Disordered" evidence="1">
    <location>
        <begin position="141"/>
        <end position="181"/>
    </location>
</feature>